<name>A0A106C0Y0_SHEFR</name>
<evidence type="ECO:0000313" key="1">
    <source>
        <dbReference type="EMBL" id="KVX02119.1"/>
    </source>
</evidence>
<accession>A0A106C0Y0</accession>
<dbReference type="AlphaFoldDB" id="A0A106C0Y0"/>
<reference evidence="1 2" key="1">
    <citation type="submission" date="2016-01" db="EMBL/GenBank/DDBJ databases">
        <title>Draft genome of the antarctic isolate Shewanella frigidimarina Ag06-30.</title>
        <authorList>
            <person name="Parmeciano Di Noto G."/>
            <person name="Vazquez S."/>
            <person name="Mac Cormack W."/>
            <person name="Iriarte A."/>
            <person name="Quiroga C."/>
        </authorList>
    </citation>
    <scope>NUCLEOTIDE SEQUENCE [LARGE SCALE GENOMIC DNA]</scope>
    <source>
        <strain evidence="1 2">Ag06-30</strain>
    </source>
</reference>
<protein>
    <submittedName>
        <fullName evidence="1">Uncharacterized protein</fullName>
    </submittedName>
</protein>
<dbReference type="RefSeq" id="WP_059745612.1">
    <property type="nucleotide sequence ID" value="NZ_JBOZPT010000003.1"/>
</dbReference>
<proteinExistence type="predicted"/>
<evidence type="ECO:0000313" key="2">
    <source>
        <dbReference type="Proteomes" id="UP000055702"/>
    </source>
</evidence>
<organism evidence="1">
    <name type="scientific">Shewanella frigidimarina</name>
    <dbReference type="NCBI Taxonomy" id="56812"/>
    <lineage>
        <taxon>Bacteria</taxon>
        <taxon>Pseudomonadati</taxon>
        <taxon>Pseudomonadota</taxon>
        <taxon>Gammaproteobacteria</taxon>
        <taxon>Alteromonadales</taxon>
        <taxon>Shewanellaceae</taxon>
        <taxon>Shewanella</taxon>
    </lineage>
</organism>
<dbReference type="EMBL" id="LRDC01000017">
    <property type="protein sequence ID" value="KVX02119.1"/>
    <property type="molecule type" value="Genomic_DNA"/>
</dbReference>
<dbReference type="Proteomes" id="UP000055702">
    <property type="component" value="Unassembled WGS sequence"/>
</dbReference>
<comment type="caution">
    <text evidence="1">The sequence shown here is derived from an EMBL/GenBank/DDBJ whole genome shotgun (WGS) entry which is preliminary data.</text>
</comment>
<gene>
    <name evidence="1" type="ORF">AWJ07_15760</name>
</gene>
<sequence>MPSWFTNVQLGFDMATSLTIVGAAVTWVIREKKQAEAEKVRGINQQVRSTSLKKVQDVLFEMEDKFSVLINETQTYENMIDNRVRKVNDQLDFSRLNLAIKRDDQFLIKAIDRLQAIREELGQFYELIQVRRYSLIPLLDAIEEGDKYIGVFQQNIDEVGDAYNQVTSGNVSLLKELEAVISMLNKQFGDELVDVSDEVKKEIFQKISTDETFMKPIQSIIYDEDYFYWVQRFVPAGREEDYLEKVVRPSKIEDKELCSEVMVHFILALIGKNHELISQVLRTASGSVMKARIECKDILISLSAISHKLVMDNNGETLEKVIAKYESEEYFGRNVTIR</sequence>